<feature type="signal peptide" evidence="1">
    <location>
        <begin position="1"/>
        <end position="21"/>
    </location>
</feature>
<organism evidence="5 6">
    <name type="scientific">Flavobacterium johnsoniae</name>
    <name type="common">Cytophaga johnsonae</name>
    <dbReference type="NCBI Taxonomy" id="986"/>
    <lineage>
        <taxon>Bacteria</taxon>
        <taxon>Pseudomonadati</taxon>
        <taxon>Bacteroidota</taxon>
        <taxon>Flavobacteriia</taxon>
        <taxon>Flavobacteriales</taxon>
        <taxon>Flavobacteriaceae</taxon>
        <taxon>Flavobacterium</taxon>
    </lineage>
</organism>
<dbReference type="PANTHER" id="PTHR43465:SF2">
    <property type="entry name" value="DUF1680 DOMAIN PROTEIN (AFU_ORTHOLOGUE AFUA_1G08910)"/>
    <property type="match status" value="1"/>
</dbReference>
<evidence type="ECO:0000259" key="3">
    <source>
        <dbReference type="Pfam" id="PF20736"/>
    </source>
</evidence>
<gene>
    <name evidence="5" type="ORF">SAMN05444388_107179</name>
</gene>
<feature type="domain" description="Non-reducing end beta-L-arabinofuranosidase-like GH127 catalytic" evidence="2">
    <location>
        <begin position="35"/>
        <end position="427"/>
    </location>
</feature>
<protein>
    <recommendedName>
        <fullName evidence="7">Glycoside hydrolase family 127 protein</fullName>
    </recommendedName>
</protein>
<name>A0A1M5QW31_FLAJO</name>
<evidence type="ECO:0000256" key="1">
    <source>
        <dbReference type="SAM" id="SignalP"/>
    </source>
</evidence>
<evidence type="ECO:0008006" key="7">
    <source>
        <dbReference type="Google" id="ProtNLM"/>
    </source>
</evidence>
<dbReference type="Pfam" id="PF20737">
    <property type="entry name" value="Glyco_hydro127C"/>
    <property type="match status" value="1"/>
</dbReference>
<evidence type="ECO:0000259" key="4">
    <source>
        <dbReference type="Pfam" id="PF20737"/>
    </source>
</evidence>
<dbReference type="InterPro" id="IPR049049">
    <property type="entry name" value="Beta-AFase-like_GH127_C"/>
</dbReference>
<dbReference type="PANTHER" id="PTHR43465">
    <property type="entry name" value="DUF1680 DOMAIN PROTEIN (AFU_ORTHOLOGUE AFUA_1G08910)"/>
    <property type="match status" value="1"/>
</dbReference>
<dbReference type="InterPro" id="IPR008928">
    <property type="entry name" value="6-hairpin_glycosidase_sf"/>
</dbReference>
<dbReference type="Proteomes" id="UP000184112">
    <property type="component" value="Unassembled WGS sequence"/>
</dbReference>
<dbReference type="Pfam" id="PF07944">
    <property type="entry name" value="Beta-AFase-like_GH127_cat"/>
    <property type="match status" value="1"/>
</dbReference>
<keyword evidence="1" id="KW-0732">Signal</keyword>
<feature type="domain" description="Non-reducing end beta-L-arabinofuranosidase-like GH127 C-terminal" evidence="4">
    <location>
        <begin position="551"/>
        <end position="646"/>
    </location>
</feature>
<reference evidence="5 6" key="1">
    <citation type="submission" date="2016-11" db="EMBL/GenBank/DDBJ databases">
        <authorList>
            <person name="Jaros S."/>
            <person name="Januszkiewicz K."/>
            <person name="Wedrychowicz H."/>
        </authorList>
    </citation>
    <scope>NUCLEOTIDE SEQUENCE [LARGE SCALE GENOMIC DNA]</scope>
    <source>
        <strain evidence="5 6">DSM 6792</strain>
    </source>
</reference>
<evidence type="ECO:0000313" key="6">
    <source>
        <dbReference type="Proteomes" id="UP000184112"/>
    </source>
</evidence>
<sequence>MKNFIFLLVLLFIVACTKAQTKYNDYPIKAINIKNVVLTDSFWLPKIKVIQDTTIPYAFDKCSKEGRMESFLIAGGMKKGTVRGKMPWDDSDLYKIIEGASYSLISNPNPVLHAYLDSIIAIIKIGQEKDGYITTWMTIDPTISPADWYKPAGKRWAGESASHELYNSGHLFEAASAHYIATGKRNFLDIAIKNADLLVATFGPGKLQIPPGHQIVETGLIKLYLITKNEKYLELSKLYLDWRGDSMTHQLYGSSNQDHLPVVKQEEVVGHAVRAVYMYAGMTDIAAIYKDPAYLNATHKLWENMVNRKMYITGGIGSRHEGEAFGDNYELPNLTAYNETCAAIGSVYWNHRLFLLTGESKYYDIIERTLYNGLLAGISLNGNKFFYPNPLESDAKYTFNHGSCTRQSWFECSCCPTNLIRFLPSIPRLVYATHENDLYINLFMSNQAKLTVGDTKVEVKQQTGYPWNGQVNIEVNPEKTAAFTLKVRIPGWAVNKPVPGTLYQYIGKNTGIMNLKINGKNENLTMNNGYLEIKRNWSKGDKIEWSVPMNVRRVITNEKVQSNKDLVALEYGPIVYCTEQIDNTGQLSEMTIHDNDEFFVENKNILSNQVNILKGNIAGLKETDKPVFIPYYTWSNRGVGKMKVWLSRKVE</sequence>
<feature type="chain" id="PRO_5012544972" description="Glycoside hydrolase family 127 protein" evidence="1">
    <location>
        <begin position="22"/>
        <end position="651"/>
    </location>
</feature>
<dbReference type="InterPro" id="IPR049046">
    <property type="entry name" value="Beta-AFase-like_GH127_middle"/>
</dbReference>
<dbReference type="InterPro" id="IPR049174">
    <property type="entry name" value="Beta-AFase-like"/>
</dbReference>
<dbReference type="GO" id="GO:0005975">
    <property type="term" value="P:carbohydrate metabolic process"/>
    <property type="evidence" value="ECO:0007669"/>
    <property type="project" value="InterPro"/>
</dbReference>
<feature type="domain" description="Non-reducing end beta-L-arabinofuranosidase-like GH127 middle" evidence="3">
    <location>
        <begin position="438"/>
        <end position="549"/>
    </location>
</feature>
<dbReference type="PROSITE" id="PS51257">
    <property type="entry name" value="PROKAR_LIPOPROTEIN"/>
    <property type="match status" value="1"/>
</dbReference>
<evidence type="ECO:0000313" key="5">
    <source>
        <dbReference type="EMBL" id="SHH17950.1"/>
    </source>
</evidence>
<dbReference type="AlphaFoldDB" id="A0A1M5QW31"/>
<proteinExistence type="predicted"/>
<dbReference type="RefSeq" id="WP_073410106.1">
    <property type="nucleotide sequence ID" value="NZ_FQWH01000007.1"/>
</dbReference>
<evidence type="ECO:0000259" key="2">
    <source>
        <dbReference type="Pfam" id="PF07944"/>
    </source>
</evidence>
<dbReference type="SUPFAM" id="SSF48208">
    <property type="entry name" value="Six-hairpin glycosidases"/>
    <property type="match status" value="1"/>
</dbReference>
<accession>A0A1M5QW31</accession>
<dbReference type="InterPro" id="IPR012878">
    <property type="entry name" value="Beta-AFase-like_GH127_cat"/>
</dbReference>
<dbReference type="Pfam" id="PF20736">
    <property type="entry name" value="Glyco_hydro127M"/>
    <property type="match status" value="1"/>
</dbReference>
<dbReference type="EMBL" id="FQWH01000007">
    <property type="protein sequence ID" value="SHH17950.1"/>
    <property type="molecule type" value="Genomic_DNA"/>
</dbReference>
<dbReference type="Gene3D" id="1.50.10.20">
    <property type="match status" value="1"/>
</dbReference>